<keyword evidence="1" id="KW-1133">Transmembrane helix</keyword>
<name>A0A0D9AU31_STUST</name>
<dbReference type="PIRSF" id="PIRSF033239">
    <property type="entry name" value="ExoD"/>
    <property type="match status" value="1"/>
</dbReference>
<evidence type="ECO:0000313" key="3">
    <source>
        <dbReference type="Proteomes" id="UP000032487"/>
    </source>
</evidence>
<proteinExistence type="predicted"/>
<feature type="transmembrane region" description="Helical" evidence="1">
    <location>
        <begin position="153"/>
        <end position="171"/>
    </location>
</feature>
<comment type="caution">
    <text evidence="2">The sequence shown here is derived from an EMBL/GenBank/DDBJ whole genome shotgun (WGS) entry which is preliminary data.</text>
</comment>
<accession>A0A0D9AU31</accession>
<dbReference type="AlphaFoldDB" id="A0A0D9AU31"/>
<organism evidence="2 3">
    <name type="scientific">Stutzerimonas stutzeri</name>
    <name type="common">Pseudomonas stutzeri</name>
    <dbReference type="NCBI Taxonomy" id="316"/>
    <lineage>
        <taxon>Bacteria</taxon>
        <taxon>Pseudomonadati</taxon>
        <taxon>Pseudomonadota</taxon>
        <taxon>Gammaproteobacteria</taxon>
        <taxon>Pseudomonadales</taxon>
        <taxon>Pseudomonadaceae</taxon>
        <taxon>Stutzerimonas</taxon>
    </lineage>
</organism>
<dbReference type="Proteomes" id="UP000032487">
    <property type="component" value="Unassembled WGS sequence"/>
</dbReference>
<dbReference type="OrthoDB" id="8635607at2"/>
<dbReference type="RefSeq" id="WP_045161707.1">
    <property type="nucleotide sequence ID" value="NZ_JYHV01000014.1"/>
</dbReference>
<evidence type="ECO:0008006" key="4">
    <source>
        <dbReference type="Google" id="ProtNLM"/>
    </source>
</evidence>
<evidence type="ECO:0000256" key="1">
    <source>
        <dbReference type="SAM" id="Phobius"/>
    </source>
</evidence>
<feature type="transmembrane region" description="Helical" evidence="1">
    <location>
        <begin position="131"/>
        <end position="147"/>
    </location>
</feature>
<dbReference type="PANTHER" id="PTHR41795">
    <property type="entry name" value="EXOPOLYSACCHARIDE SYNTHESIS PROTEIN"/>
    <property type="match status" value="1"/>
</dbReference>
<dbReference type="PANTHER" id="PTHR41795:SF1">
    <property type="entry name" value="EXOPOLYSACCHARIDE SYNTHESIS PROTEIN"/>
    <property type="match status" value="1"/>
</dbReference>
<dbReference type="PATRIC" id="fig|316.101.peg.1444"/>
<feature type="transmembrane region" description="Helical" evidence="1">
    <location>
        <begin position="178"/>
        <end position="197"/>
    </location>
</feature>
<evidence type="ECO:0000313" key="2">
    <source>
        <dbReference type="EMBL" id="KJH82891.1"/>
    </source>
</evidence>
<dbReference type="EMBL" id="JYHV01000014">
    <property type="protein sequence ID" value="KJH82891.1"/>
    <property type="molecule type" value="Genomic_DNA"/>
</dbReference>
<dbReference type="InterPro" id="IPR010331">
    <property type="entry name" value="ExoD"/>
</dbReference>
<protein>
    <recommendedName>
        <fullName evidence="4">Exopolysaccharide biosynthesis protein</fullName>
    </recommendedName>
</protein>
<keyword evidence="1" id="KW-0472">Membrane</keyword>
<sequence length="199" mass="21167">MADANEQQPDCLEDVINEVIDLGDGQAKVSVGDIQQTIGQRSFGLFLFVPAILEISPVGGIPGLPTLLALIIAMFAVQLLFGRDHFWIPGFIARRSVSGDKLEKGLNKIRPVVRWLDKISRNRLTWATRKAFLKVIAIICLLLTASVPPLELLPFASTAPFSAICLFGLGITTRDGAAIVAGSVVAVGAFVLAGMGISG</sequence>
<gene>
    <name evidence="2" type="ORF">UF78_08635</name>
</gene>
<reference evidence="2 3" key="1">
    <citation type="submission" date="2015-02" db="EMBL/GenBank/DDBJ databases">
        <title>Draft genome sequence of Pseudomonas stutzeri NT0128 isolated from wheat (Triticum turgidum) rhizosphere.</title>
        <authorList>
            <person name="Tovi N."/>
            <person name="Frenk S."/>
            <person name="Hadar Y."/>
            <person name="Minz D."/>
        </authorList>
    </citation>
    <scope>NUCLEOTIDE SEQUENCE [LARGE SCALE GENOMIC DNA]</scope>
    <source>
        <strain evidence="2 3">NT0128</strain>
    </source>
</reference>
<keyword evidence="1" id="KW-0812">Transmembrane</keyword>
<dbReference type="Pfam" id="PF06055">
    <property type="entry name" value="ExoD"/>
    <property type="match status" value="1"/>
</dbReference>